<evidence type="ECO:0000256" key="1">
    <source>
        <dbReference type="ARBA" id="ARBA00012452"/>
    </source>
</evidence>
<dbReference type="PANTHER" id="PTHR11571">
    <property type="entry name" value="GLUTATHIONE S-TRANSFERASE"/>
    <property type="match status" value="1"/>
</dbReference>
<dbReference type="SFLD" id="SFLDG01205">
    <property type="entry name" value="AMPS.1"/>
    <property type="match status" value="1"/>
</dbReference>
<evidence type="ECO:0000259" key="6">
    <source>
        <dbReference type="PROSITE" id="PS50405"/>
    </source>
</evidence>
<comment type="similarity">
    <text evidence="3">Belongs to the GST superfamily. Sigma family.</text>
</comment>
<dbReference type="EMBL" id="JARAKH010000030">
    <property type="protein sequence ID" value="KAK8387120.1"/>
    <property type="molecule type" value="Genomic_DNA"/>
</dbReference>
<keyword evidence="8" id="KW-1185">Reference proteome</keyword>
<dbReference type="InterPro" id="IPR036282">
    <property type="entry name" value="Glutathione-S-Trfase_C_sf"/>
</dbReference>
<dbReference type="InterPro" id="IPR004046">
    <property type="entry name" value="GST_C"/>
</dbReference>
<sequence length="204" mass="23696">MPEYKLTYFNGRGMGELIRWIFLYGDIPFTQERVELSEWPERKKATLGGKLPTLEVDGELLLQSSAIGRYLATKAGLVPQCPWRAAQCDALVDTFKDVLFALFDIVSPEDKTEEEKQKKLREEYLPQTLGPLMESLEQRLQGKEWFVEDKMTWADLAIGRAMEEVFQALPDLRQKFPRVNAQAEKIYQLPRIKEHRKTRPVTSF</sequence>
<dbReference type="PROSITE" id="PS50405">
    <property type="entry name" value="GST_CTER"/>
    <property type="match status" value="1"/>
</dbReference>
<evidence type="ECO:0000313" key="7">
    <source>
        <dbReference type="EMBL" id="KAK8387120.1"/>
    </source>
</evidence>
<name>A0AAW0TK98_SCYPA</name>
<dbReference type="Pfam" id="PF14497">
    <property type="entry name" value="GST_C_3"/>
    <property type="match status" value="1"/>
</dbReference>
<dbReference type="InterPro" id="IPR004045">
    <property type="entry name" value="Glutathione_S-Trfase_N"/>
</dbReference>
<dbReference type="InterPro" id="IPR036249">
    <property type="entry name" value="Thioredoxin-like_sf"/>
</dbReference>
<organism evidence="7 8">
    <name type="scientific">Scylla paramamosain</name>
    <name type="common">Mud crab</name>
    <dbReference type="NCBI Taxonomy" id="85552"/>
    <lineage>
        <taxon>Eukaryota</taxon>
        <taxon>Metazoa</taxon>
        <taxon>Ecdysozoa</taxon>
        <taxon>Arthropoda</taxon>
        <taxon>Crustacea</taxon>
        <taxon>Multicrustacea</taxon>
        <taxon>Malacostraca</taxon>
        <taxon>Eumalacostraca</taxon>
        <taxon>Eucarida</taxon>
        <taxon>Decapoda</taxon>
        <taxon>Pleocyemata</taxon>
        <taxon>Brachyura</taxon>
        <taxon>Eubrachyura</taxon>
        <taxon>Portunoidea</taxon>
        <taxon>Portunidae</taxon>
        <taxon>Portuninae</taxon>
        <taxon>Scylla</taxon>
    </lineage>
</organism>
<protein>
    <recommendedName>
        <fullName evidence="1">glutathione transferase</fullName>
        <ecNumber evidence="1">2.5.1.18</ecNumber>
    </recommendedName>
</protein>
<dbReference type="SFLD" id="SFLDS00019">
    <property type="entry name" value="Glutathione_Transferase_(cytos"/>
    <property type="match status" value="1"/>
</dbReference>
<dbReference type="PROSITE" id="PS50404">
    <property type="entry name" value="GST_NTER"/>
    <property type="match status" value="1"/>
</dbReference>
<dbReference type="InterPro" id="IPR010987">
    <property type="entry name" value="Glutathione-S-Trfase_C-like"/>
</dbReference>
<evidence type="ECO:0000256" key="4">
    <source>
        <dbReference type="ARBA" id="ARBA00047960"/>
    </source>
</evidence>
<dbReference type="GO" id="GO:0006749">
    <property type="term" value="P:glutathione metabolic process"/>
    <property type="evidence" value="ECO:0007669"/>
    <property type="project" value="TreeGrafter"/>
</dbReference>
<evidence type="ECO:0000256" key="2">
    <source>
        <dbReference type="ARBA" id="ARBA00022679"/>
    </source>
</evidence>
<feature type="domain" description="GST N-terminal" evidence="5">
    <location>
        <begin position="2"/>
        <end position="79"/>
    </location>
</feature>
<dbReference type="CDD" id="cd03192">
    <property type="entry name" value="GST_C_Sigma_like"/>
    <property type="match status" value="1"/>
</dbReference>
<dbReference type="SUPFAM" id="SSF52833">
    <property type="entry name" value="Thioredoxin-like"/>
    <property type="match status" value="1"/>
</dbReference>
<dbReference type="GO" id="GO:0004364">
    <property type="term" value="F:glutathione transferase activity"/>
    <property type="evidence" value="ECO:0007669"/>
    <property type="project" value="UniProtKB-EC"/>
</dbReference>
<gene>
    <name evidence="7" type="ORF">O3P69_018046</name>
</gene>
<evidence type="ECO:0000313" key="8">
    <source>
        <dbReference type="Proteomes" id="UP001487740"/>
    </source>
</evidence>
<dbReference type="Proteomes" id="UP001487740">
    <property type="component" value="Unassembled WGS sequence"/>
</dbReference>
<dbReference type="PANTHER" id="PTHR11571:SF224">
    <property type="entry name" value="HEMATOPOIETIC PROSTAGLANDIN D SYNTHASE"/>
    <property type="match status" value="1"/>
</dbReference>
<dbReference type="Pfam" id="PF02798">
    <property type="entry name" value="GST_N"/>
    <property type="match status" value="1"/>
</dbReference>
<dbReference type="Gene3D" id="3.40.30.10">
    <property type="entry name" value="Glutaredoxin"/>
    <property type="match status" value="1"/>
</dbReference>
<dbReference type="FunFam" id="3.40.30.10:FF:000258">
    <property type="entry name" value="Glutathione S-transferase"/>
    <property type="match status" value="1"/>
</dbReference>
<dbReference type="InterPro" id="IPR050213">
    <property type="entry name" value="GST_superfamily"/>
</dbReference>
<feature type="domain" description="GST C-terminal" evidence="6">
    <location>
        <begin position="81"/>
        <end position="204"/>
    </location>
</feature>
<dbReference type="SUPFAM" id="SSF47616">
    <property type="entry name" value="GST C-terminal domain-like"/>
    <property type="match status" value="1"/>
</dbReference>
<comment type="caution">
    <text evidence="7">The sequence shown here is derived from an EMBL/GenBank/DDBJ whole genome shotgun (WGS) entry which is preliminary data.</text>
</comment>
<keyword evidence="2" id="KW-0808">Transferase</keyword>
<dbReference type="SFLD" id="SFLDG00363">
    <property type="entry name" value="AMPS_(cytGST):_Alpha-__Mu-__Pi"/>
    <property type="match status" value="1"/>
</dbReference>
<dbReference type="Gene3D" id="1.20.1050.10">
    <property type="match status" value="1"/>
</dbReference>
<dbReference type="EC" id="2.5.1.18" evidence="1"/>
<reference evidence="7 8" key="1">
    <citation type="submission" date="2023-03" db="EMBL/GenBank/DDBJ databases">
        <title>High-quality genome of Scylla paramamosain provides insights in environmental adaptation.</title>
        <authorList>
            <person name="Zhang L."/>
        </authorList>
    </citation>
    <scope>NUCLEOTIDE SEQUENCE [LARGE SCALE GENOMIC DNA]</scope>
    <source>
        <strain evidence="7">LZ_2023a</strain>
        <tissue evidence="7">Muscle</tissue>
    </source>
</reference>
<comment type="catalytic activity">
    <reaction evidence="4">
        <text>RX + glutathione = an S-substituted glutathione + a halide anion + H(+)</text>
        <dbReference type="Rhea" id="RHEA:16437"/>
        <dbReference type="ChEBI" id="CHEBI:15378"/>
        <dbReference type="ChEBI" id="CHEBI:16042"/>
        <dbReference type="ChEBI" id="CHEBI:17792"/>
        <dbReference type="ChEBI" id="CHEBI:57925"/>
        <dbReference type="ChEBI" id="CHEBI:90779"/>
        <dbReference type="EC" id="2.5.1.18"/>
    </reaction>
</comment>
<accession>A0AAW0TK98</accession>
<dbReference type="CDD" id="cd03039">
    <property type="entry name" value="GST_N_Sigma_like"/>
    <property type="match status" value="1"/>
</dbReference>
<dbReference type="InterPro" id="IPR040079">
    <property type="entry name" value="Glutathione_S-Trfase"/>
</dbReference>
<dbReference type="AlphaFoldDB" id="A0AAW0TK98"/>
<evidence type="ECO:0000256" key="3">
    <source>
        <dbReference type="ARBA" id="ARBA00038317"/>
    </source>
</evidence>
<proteinExistence type="inferred from homology"/>
<evidence type="ECO:0000259" key="5">
    <source>
        <dbReference type="PROSITE" id="PS50404"/>
    </source>
</evidence>